<accession>A0A455T6K5</accession>
<dbReference type="EMBL" id="AP019377">
    <property type="protein sequence ID" value="BBH94515.1"/>
    <property type="molecule type" value="Genomic_DNA"/>
</dbReference>
<proteinExistence type="predicted"/>
<organism evidence="2">
    <name type="scientific">Thermogemmatispora argillosa</name>
    <dbReference type="NCBI Taxonomy" id="2045280"/>
    <lineage>
        <taxon>Bacteria</taxon>
        <taxon>Bacillati</taxon>
        <taxon>Chloroflexota</taxon>
        <taxon>Ktedonobacteria</taxon>
        <taxon>Thermogemmatisporales</taxon>
        <taxon>Thermogemmatisporaceae</taxon>
        <taxon>Thermogemmatispora</taxon>
    </lineage>
</organism>
<evidence type="ECO:0000313" key="2">
    <source>
        <dbReference type="EMBL" id="BBH94515.1"/>
    </source>
</evidence>
<protein>
    <submittedName>
        <fullName evidence="2">Uncharacterized protein</fullName>
    </submittedName>
</protein>
<dbReference type="AlphaFoldDB" id="A0A455T6K5"/>
<gene>
    <name evidence="2" type="ORF">KTA_27140</name>
</gene>
<sequence length="76" mass="7573">MGPFARKALGGGAPNASTCSGDDSDTIFNAHVRNYSKGDGAFSCSLSPVMAGVPSGGCRAATRGFDSNQARGAQCS</sequence>
<feature type="region of interest" description="Disordered" evidence="1">
    <location>
        <begin position="1"/>
        <end position="22"/>
    </location>
</feature>
<name>A0A455T6K5_9CHLR</name>
<evidence type="ECO:0000256" key="1">
    <source>
        <dbReference type="SAM" id="MobiDB-lite"/>
    </source>
</evidence>
<reference evidence="2" key="1">
    <citation type="submission" date="2018-12" db="EMBL/GenBank/DDBJ databases">
        <title>Novel natural products biosynthetic potential of the class Ktedonobacteria.</title>
        <authorList>
            <person name="Zheng Y."/>
            <person name="Saitou A."/>
            <person name="Wang C.M."/>
            <person name="Toyoda A."/>
            <person name="Minakuchi Y."/>
            <person name="Sekiguchi Y."/>
            <person name="Ueda K."/>
            <person name="Takano H."/>
            <person name="Sakai Y."/>
            <person name="Yokota A."/>
            <person name="Yabe S."/>
        </authorList>
    </citation>
    <scope>NUCLEOTIDE SEQUENCE</scope>
    <source>
        <strain evidence="2">A3-2</strain>
    </source>
</reference>